<keyword evidence="1" id="KW-0175">Coiled coil</keyword>
<protein>
    <recommendedName>
        <fullName evidence="4">FlgN protein</fullName>
    </recommendedName>
</protein>
<reference evidence="2 3" key="1">
    <citation type="submission" date="2016-10" db="EMBL/GenBank/DDBJ databases">
        <authorList>
            <person name="de Groot N.N."/>
        </authorList>
    </citation>
    <scope>NUCLEOTIDE SEQUENCE [LARGE SCALE GENOMIC DNA]</scope>
    <source>
        <strain evidence="2 3">DSM 1283</strain>
    </source>
</reference>
<dbReference type="EMBL" id="FOWD01000006">
    <property type="protein sequence ID" value="SFO01350.1"/>
    <property type="molecule type" value="Genomic_DNA"/>
</dbReference>
<evidence type="ECO:0008006" key="4">
    <source>
        <dbReference type="Google" id="ProtNLM"/>
    </source>
</evidence>
<keyword evidence="3" id="KW-1185">Reference proteome</keyword>
<evidence type="ECO:0000313" key="3">
    <source>
        <dbReference type="Proteomes" id="UP000198806"/>
    </source>
</evidence>
<gene>
    <name evidence="2" type="ORF">SAMN04489757_106133</name>
</gene>
<feature type="coiled-coil region" evidence="1">
    <location>
        <begin position="1"/>
        <end position="62"/>
    </location>
</feature>
<dbReference type="STRING" id="1527.SAMN04489757_106133"/>
<organism evidence="2 3">
    <name type="scientific">Anaerocolumna aminovalerica</name>
    <dbReference type="NCBI Taxonomy" id="1527"/>
    <lineage>
        <taxon>Bacteria</taxon>
        <taxon>Bacillati</taxon>
        <taxon>Bacillota</taxon>
        <taxon>Clostridia</taxon>
        <taxon>Lachnospirales</taxon>
        <taxon>Lachnospiraceae</taxon>
        <taxon>Anaerocolumna</taxon>
    </lineage>
</organism>
<evidence type="ECO:0000256" key="1">
    <source>
        <dbReference type="SAM" id="Coils"/>
    </source>
</evidence>
<dbReference type="AlphaFoldDB" id="A0A1I5DQI8"/>
<evidence type="ECO:0000313" key="2">
    <source>
        <dbReference type="EMBL" id="SFO01350.1"/>
    </source>
</evidence>
<accession>A0A1I5DQI8</accession>
<sequence>MQDTKEKLEKQITAIRNLEQYEIPQLREELEGIKGVYRGKERKFLESRIANAQERLSSMKAYLNTIVNNSGHKSVQGFMRVYKSAGGEVLAYQNAMEQYRTRGGRNHRRKKVFRNSYAA</sequence>
<dbReference type="Proteomes" id="UP000198806">
    <property type="component" value="Unassembled WGS sequence"/>
</dbReference>
<name>A0A1I5DQI8_9FIRM</name>
<dbReference type="RefSeq" id="WP_242960863.1">
    <property type="nucleotide sequence ID" value="NZ_BAABFM010000013.1"/>
</dbReference>
<proteinExistence type="predicted"/>